<dbReference type="InterPro" id="IPR037171">
    <property type="entry name" value="NagB/RpiA_transferase-like"/>
</dbReference>
<evidence type="ECO:0000256" key="2">
    <source>
        <dbReference type="ARBA" id="ARBA00022741"/>
    </source>
</evidence>
<keyword evidence="3 4" id="KW-0067">ATP-binding</keyword>
<dbReference type="PANTHER" id="PTHR23407:SF1">
    <property type="entry name" value="5-FORMYLTETRAHYDROFOLATE CYCLO-LIGASE"/>
    <property type="match status" value="1"/>
</dbReference>
<protein>
    <recommendedName>
        <fullName evidence="5">5-formyltetrahydrofolate cyclo-ligase</fullName>
        <ecNumber evidence="5">6.3.3.2</ecNumber>
    </recommendedName>
</protein>
<dbReference type="AlphaFoldDB" id="A0A919YKZ2"/>
<dbReference type="GO" id="GO:0009396">
    <property type="term" value="P:folic acid-containing compound biosynthetic process"/>
    <property type="evidence" value="ECO:0007669"/>
    <property type="project" value="TreeGrafter"/>
</dbReference>
<feature type="binding site" evidence="4">
    <location>
        <begin position="137"/>
        <end position="145"/>
    </location>
    <ligand>
        <name>ATP</name>
        <dbReference type="ChEBI" id="CHEBI:30616"/>
    </ligand>
</feature>
<evidence type="ECO:0000313" key="6">
    <source>
        <dbReference type="EMBL" id="GIP16337.1"/>
    </source>
</evidence>
<dbReference type="EMBL" id="BOSE01000003">
    <property type="protein sequence ID" value="GIP16337.1"/>
    <property type="molecule type" value="Genomic_DNA"/>
</dbReference>
<dbReference type="EC" id="6.3.3.2" evidence="5"/>
<evidence type="ECO:0000313" key="7">
    <source>
        <dbReference type="Proteomes" id="UP000683139"/>
    </source>
</evidence>
<dbReference type="PIRSF" id="PIRSF006806">
    <property type="entry name" value="FTHF_cligase"/>
    <property type="match status" value="1"/>
</dbReference>
<keyword evidence="7" id="KW-1185">Reference proteome</keyword>
<dbReference type="Proteomes" id="UP000683139">
    <property type="component" value="Unassembled WGS sequence"/>
</dbReference>
<comment type="catalytic activity">
    <reaction evidence="5">
        <text>(6S)-5-formyl-5,6,7,8-tetrahydrofolate + ATP = (6R)-5,10-methenyltetrahydrofolate + ADP + phosphate</text>
        <dbReference type="Rhea" id="RHEA:10488"/>
        <dbReference type="ChEBI" id="CHEBI:30616"/>
        <dbReference type="ChEBI" id="CHEBI:43474"/>
        <dbReference type="ChEBI" id="CHEBI:57455"/>
        <dbReference type="ChEBI" id="CHEBI:57457"/>
        <dbReference type="ChEBI" id="CHEBI:456216"/>
        <dbReference type="EC" id="6.3.3.2"/>
    </reaction>
</comment>
<dbReference type="GO" id="GO:0030272">
    <property type="term" value="F:5-formyltetrahydrofolate cyclo-ligase activity"/>
    <property type="evidence" value="ECO:0007669"/>
    <property type="project" value="UniProtKB-EC"/>
</dbReference>
<proteinExistence type="inferred from homology"/>
<evidence type="ECO:0000256" key="4">
    <source>
        <dbReference type="PIRSR" id="PIRSR006806-1"/>
    </source>
</evidence>
<dbReference type="GO" id="GO:0005524">
    <property type="term" value="F:ATP binding"/>
    <property type="evidence" value="ECO:0007669"/>
    <property type="project" value="UniProtKB-KW"/>
</dbReference>
<accession>A0A919YKZ2</accession>
<dbReference type="GO" id="GO:0035999">
    <property type="term" value="P:tetrahydrofolate interconversion"/>
    <property type="evidence" value="ECO:0007669"/>
    <property type="project" value="TreeGrafter"/>
</dbReference>
<feature type="binding site" evidence="4">
    <location>
        <position position="59"/>
    </location>
    <ligand>
        <name>substrate</name>
    </ligand>
</feature>
<dbReference type="SUPFAM" id="SSF100950">
    <property type="entry name" value="NagB/RpiA/CoA transferase-like"/>
    <property type="match status" value="1"/>
</dbReference>
<dbReference type="NCBIfam" id="TIGR02727">
    <property type="entry name" value="MTHFS_bact"/>
    <property type="match status" value="1"/>
</dbReference>
<name>A0A919YKZ2_9BACL</name>
<evidence type="ECO:0000256" key="1">
    <source>
        <dbReference type="ARBA" id="ARBA00010638"/>
    </source>
</evidence>
<gene>
    <name evidence="6" type="ORF">J40TS1_19790</name>
</gene>
<keyword evidence="5" id="KW-0479">Metal-binding</keyword>
<comment type="similarity">
    <text evidence="1 5">Belongs to the 5-formyltetrahydrofolate cyclo-ligase family.</text>
</comment>
<dbReference type="InterPro" id="IPR002698">
    <property type="entry name" value="FTHF_cligase"/>
</dbReference>
<dbReference type="Pfam" id="PF01812">
    <property type="entry name" value="5-FTHF_cyc-lig"/>
    <property type="match status" value="1"/>
</dbReference>
<feature type="binding site" evidence="4">
    <location>
        <position position="54"/>
    </location>
    <ligand>
        <name>substrate</name>
    </ligand>
</feature>
<organism evidence="6 7">
    <name type="scientific">Paenibacillus montaniterrae</name>
    <dbReference type="NCBI Taxonomy" id="429341"/>
    <lineage>
        <taxon>Bacteria</taxon>
        <taxon>Bacillati</taxon>
        <taxon>Bacillota</taxon>
        <taxon>Bacilli</taxon>
        <taxon>Bacillales</taxon>
        <taxon>Paenibacillaceae</taxon>
        <taxon>Paenibacillus</taxon>
    </lineage>
</organism>
<evidence type="ECO:0000256" key="3">
    <source>
        <dbReference type="ARBA" id="ARBA00022840"/>
    </source>
</evidence>
<reference evidence="6" key="1">
    <citation type="submission" date="2021-03" db="EMBL/GenBank/DDBJ databases">
        <title>Antimicrobial resistance genes in bacteria isolated from Japanese honey, and their potential for conferring macrolide and lincosamide resistance in the American foulbrood pathogen Paenibacillus larvae.</title>
        <authorList>
            <person name="Okamoto M."/>
            <person name="Kumagai M."/>
            <person name="Kanamori H."/>
            <person name="Takamatsu D."/>
        </authorList>
    </citation>
    <scope>NUCLEOTIDE SEQUENCE</scope>
    <source>
        <strain evidence="6">J40TS1</strain>
    </source>
</reference>
<keyword evidence="2 4" id="KW-0547">Nucleotide-binding</keyword>
<dbReference type="Gene3D" id="3.40.50.10420">
    <property type="entry name" value="NagB/RpiA/CoA transferase-like"/>
    <property type="match status" value="1"/>
</dbReference>
<evidence type="ECO:0000256" key="5">
    <source>
        <dbReference type="RuleBase" id="RU361279"/>
    </source>
</evidence>
<comment type="cofactor">
    <cofactor evidence="5">
        <name>Mg(2+)</name>
        <dbReference type="ChEBI" id="CHEBI:18420"/>
    </cofactor>
</comment>
<sequence>MNDIVLEKMQLRKQLTAIRDGLPASVRTAQSQAACEHLITLTKEKGYRSVMVYIPFRSELDIWPYIEWCWQQQLEVFAPRCNVAELTMTLYPLYNKGQLRRGSYGIMEPDQQILEPTDAVPHAVIVPGLAFNDNGHRLGYGGGYYDRYYEKIGASTSWIGAAFQQQLVDCIPVDRYDIILNFVVSNKGIERFS</sequence>
<comment type="caution">
    <text evidence="6">The sequence shown here is derived from an EMBL/GenBank/DDBJ whole genome shotgun (WGS) entry which is preliminary data.</text>
</comment>
<dbReference type="GO" id="GO:0046872">
    <property type="term" value="F:metal ion binding"/>
    <property type="evidence" value="ECO:0007669"/>
    <property type="project" value="UniProtKB-KW"/>
</dbReference>
<feature type="binding site" evidence="4">
    <location>
        <begin position="8"/>
        <end position="12"/>
    </location>
    <ligand>
        <name>ATP</name>
        <dbReference type="ChEBI" id="CHEBI:30616"/>
    </ligand>
</feature>
<dbReference type="InterPro" id="IPR024185">
    <property type="entry name" value="FTHF_cligase-like_sf"/>
</dbReference>
<dbReference type="RefSeq" id="WP_213514600.1">
    <property type="nucleotide sequence ID" value="NZ_BOSE01000003.1"/>
</dbReference>
<dbReference type="PANTHER" id="PTHR23407">
    <property type="entry name" value="ATPASE INHIBITOR/5-FORMYLTETRAHYDROFOLATE CYCLO-LIGASE"/>
    <property type="match status" value="1"/>
</dbReference>
<keyword evidence="5" id="KW-0460">Magnesium</keyword>